<keyword evidence="4" id="KW-1185">Reference proteome</keyword>
<evidence type="ECO:0000259" key="2">
    <source>
        <dbReference type="SMART" id="SM01204"/>
    </source>
</evidence>
<keyword evidence="3" id="KW-0418">Kinase</keyword>
<dbReference type="EMBL" id="WWEO01000042">
    <property type="protein sequence ID" value="NCD69846.1"/>
    <property type="molecule type" value="Genomic_DNA"/>
</dbReference>
<dbReference type="AlphaFoldDB" id="A0A965ZHP2"/>
<dbReference type="PANTHER" id="PTHR40252">
    <property type="entry name" value="BLR0328 PROTEIN"/>
    <property type="match status" value="1"/>
</dbReference>
<dbReference type="Proteomes" id="UP000638732">
    <property type="component" value="Unassembled WGS sequence"/>
</dbReference>
<dbReference type="PANTHER" id="PTHR40252:SF2">
    <property type="entry name" value="BLR0328 PROTEIN"/>
    <property type="match status" value="1"/>
</dbReference>
<dbReference type="InterPro" id="IPR019494">
    <property type="entry name" value="FIST_C"/>
</dbReference>
<comment type="caution">
    <text evidence="3">The sequence shown here is derived from an EMBL/GenBank/DDBJ whole genome shotgun (WGS) entry which is preliminary data.</text>
</comment>
<dbReference type="Pfam" id="PF10442">
    <property type="entry name" value="FIST_C"/>
    <property type="match status" value="1"/>
</dbReference>
<name>A0A965ZHP2_9SPHI</name>
<sequence length="375" mass="40885">MKIQQHHYLNGTWLDYLSPDFDSKQCQLVLAFGSAEYVQKPEIFTHLKSTYPAANIILASTAGEIINDSVFDDSVAVSAIQLEKSRLSSVVTTVKEHESSYAAGSFLVNKLDTKGLRFVFVISDGMHINGSDLIAGINSQLPEGVRVTGGLAGDADRFSRTYTGLNEPASEDNIILTAFYGDELQIGHGSSGGWDEFGPERTITKSDKNVLYEIDGKNALDLYKQYLGDYVKELPGSALLFPISLRIAGSADNLVRTILNIDEQNKSMTFAGNLPEGSKVRLMKANFDKLIDASAKAAGDADTESAQLAILVSCVGRKLVLQERTDEEILIAKEALGDHIKITGFYSYGELSPYNSSSKCELHNQTMTITTLSEN</sequence>
<evidence type="ECO:0000259" key="1">
    <source>
        <dbReference type="SMART" id="SM00897"/>
    </source>
</evidence>
<keyword evidence="3" id="KW-0808">Transferase</keyword>
<organism evidence="3 4">
    <name type="scientific">Mucilaginibacter agri</name>
    <dbReference type="NCBI Taxonomy" id="2695265"/>
    <lineage>
        <taxon>Bacteria</taxon>
        <taxon>Pseudomonadati</taxon>
        <taxon>Bacteroidota</taxon>
        <taxon>Sphingobacteriia</taxon>
        <taxon>Sphingobacteriales</taxon>
        <taxon>Sphingobacteriaceae</taxon>
        <taxon>Mucilaginibacter</taxon>
    </lineage>
</organism>
<dbReference type="SMART" id="SM00897">
    <property type="entry name" value="FIST"/>
    <property type="match status" value="1"/>
</dbReference>
<dbReference type="RefSeq" id="WP_166585823.1">
    <property type="nucleotide sequence ID" value="NZ_WWEO01000042.1"/>
</dbReference>
<dbReference type="Pfam" id="PF08495">
    <property type="entry name" value="FIST"/>
    <property type="match status" value="1"/>
</dbReference>
<accession>A0A965ZHP2</accession>
<dbReference type="SMART" id="SM01204">
    <property type="entry name" value="FIST_C"/>
    <property type="match status" value="1"/>
</dbReference>
<protein>
    <submittedName>
        <fullName evidence="3">Histidine kinase</fullName>
    </submittedName>
</protein>
<evidence type="ECO:0000313" key="3">
    <source>
        <dbReference type="EMBL" id="NCD69846.1"/>
    </source>
</evidence>
<dbReference type="GO" id="GO:0016301">
    <property type="term" value="F:kinase activity"/>
    <property type="evidence" value="ECO:0007669"/>
    <property type="project" value="UniProtKB-KW"/>
</dbReference>
<reference evidence="3" key="1">
    <citation type="submission" date="2020-01" db="EMBL/GenBank/DDBJ databases">
        <authorList>
            <person name="Seo Y.L."/>
        </authorList>
    </citation>
    <scope>NUCLEOTIDE SEQUENCE</scope>
    <source>
        <strain evidence="3">R11</strain>
    </source>
</reference>
<reference evidence="3" key="2">
    <citation type="submission" date="2020-10" db="EMBL/GenBank/DDBJ databases">
        <title>Mucilaginibacter sp. nov., isolated from soil.</title>
        <authorList>
            <person name="Jeon C.O."/>
        </authorList>
    </citation>
    <scope>NUCLEOTIDE SEQUENCE</scope>
    <source>
        <strain evidence="3">R11</strain>
    </source>
</reference>
<feature type="domain" description="FIST C-domain" evidence="2">
    <location>
        <begin position="219"/>
        <end position="354"/>
    </location>
</feature>
<feature type="domain" description="FIST" evidence="1">
    <location>
        <begin position="24"/>
        <end position="218"/>
    </location>
</feature>
<gene>
    <name evidence="3" type="ORF">GSY63_10810</name>
</gene>
<evidence type="ECO:0000313" key="4">
    <source>
        <dbReference type="Proteomes" id="UP000638732"/>
    </source>
</evidence>
<dbReference type="InterPro" id="IPR013702">
    <property type="entry name" value="FIST_domain_N"/>
</dbReference>
<proteinExistence type="predicted"/>